<evidence type="ECO:0000313" key="3">
    <source>
        <dbReference type="Proteomes" id="UP000054032"/>
    </source>
</evidence>
<dbReference type="RefSeq" id="XP_007693043.1">
    <property type="nucleotide sequence ID" value="XM_007694853.1"/>
</dbReference>
<keyword evidence="1" id="KW-1133">Transmembrane helix</keyword>
<dbReference type="PANTHER" id="PTHR35896">
    <property type="entry name" value="IG-LIKE DOMAIN-CONTAINING PROTEIN"/>
    <property type="match status" value="1"/>
</dbReference>
<organism evidence="2 3">
    <name type="scientific">Bipolaris oryzae ATCC 44560</name>
    <dbReference type="NCBI Taxonomy" id="930090"/>
    <lineage>
        <taxon>Eukaryota</taxon>
        <taxon>Fungi</taxon>
        <taxon>Dikarya</taxon>
        <taxon>Ascomycota</taxon>
        <taxon>Pezizomycotina</taxon>
        <taxon>Dothideomycetes</taxon>
        <taxon>Pleosporomycetidae</taxon>
        <taxon>Pleosporales</taxon>
        <taxon>Pleosporineae</taxon>
        <taxon>Pleosporaceae</taxon>
        <taxon>Bipolaris</taxon>
    </lineage>
</organism>
<keyword evidence="1" id="KW-0472">Membrane</keyword>
<dbReference type="GeneID" id="19121705"/>
<dbReference type="KEGG" id="bor:COCMIDRAFT_30626"/>
<dbReference type="PANTHER" id="PTHR35896:SF3">
    <property type="entry name" value="MAJOR FACILITATOR SUPERFAMILY TRANSPORTER"/>
    <property type="match status" value="1"/>
</dbReference>
<protein>
    <submittedName>
        <fullName evidence="2">Uncharacterized protein</fullName>
    </submittedName>
</protein>
<proteinExistence type="predicted"/>
<dbReference type="EMBL" id="KI964166">
    <property type="protein sequence ID" value="EUC40425.1"/>
    <property type="molecule type" value="Genomic_DNA"/>
</dbReference>
<dbReference type="HOGENOM" id="CLU_066042_4_1_1"/>
<dbReference type="AlphaFoldDB" id="W6YS21"/>
<feature type="transmembrane region" description="Helical" evidence="1">
    <location>
        <begin position="46"/>
        <end position="64"/>
    </location>
</feature>
<dbReference type="eggNOG" id="ENOG502SR4X">
    <property type="taxonomic scope" value="Eukaryota"/>
</dbReference>
<dbReference type="OrthoDB" id="3501153at2759"/>
<keyword evidence="1" id="KW-0812">Transmembrane</keyword>
<gene>
    <name evidence="2" type="ORF">COCMIDRAFT_30626</name>
</gene>
<evidence type="ECO:0000313" key="2">
    <source>
        <dbReference type="EMBL" id="EUC40425.1"/>
    </source>
</evidence>
<dbReference type="InterPro" id="IPR053008">
    <property type="entry name" value="Phomopsin_biosynth_assoc"/>
</dbReference>
<sequence>MTEEQEQSVGLLDELDECKHLSLDHEPIHKKPKNGYRRSSSIRRSLSACVFLAVIFPLALWGMFDASSRLFHLIQTYSKPSICWCGTSDAEAIAMGCIYDHLAVDWLPRSCIDDEIVSEFESSGSEPDGTWPYFRRVDDPTQHPSHSYIRINTTEIDTYAKIGKDYYSTLEWHVAHCMFTWRKQFRTGFTGKRLESWSDKESHIMHCSDFIIHNQFEPFLLQPSYTPRIPSYFALLAQQPSKHNGLCDLSLRI</sequence>
<accession>W6YS21</accession>
<keyword evidence="3" id="KW-1185">Reference proteome</keyword>
<evidence type="ECO:0000256" key="1">
    <source>
        <dbReference type="SAM" id="Phobius"/>
    </source>
</evidence>
<dbReference type="Proteomes" id="UP000054032">
    <property type="component" value="Unassembled WGS sequence"/>
</dbReference>
<name>W6YS21_COCMI</name>
<reference evidence="2 3" key="1">
    <citation type="journal article" date="2013" name="PLoS Genet.">
        <title>Comparative genome structure, secondary metabolite, and effector coding capacity across Cochliobolus pathogens.</title>
        <authorList>
            <person name="Condon B.J."/>
            <person name="Leng Y."/>
            <person name="Wu D."/>
            <person name="Bushley K.E."/>
            <person name="Ohm R.A."/>
            <person name="Otillar R."/>
            <person name="Martin J."/>
            <person name="Schackwitz W."/>
            <person name="Grimwood J."/>
            <person name="MohdZainudin N."/>
            <person name="Xue C."/>
            <person name="Wang R."/>
            <person name="Manning V.A."/>
            <person name="Dhillon B."/>
            <person name="Tu Z.J."/>
            <person name="Steffenson B.J."/>
            <person name="Salamov A."/>
            <person name="Sun H."/>
            <person name="Lowry S."/>
            <person name="LaButti K."/>
            <person name="Han J."/>
            <person name="Copeland A."/>
            <person name="Lindquist E."/>
            <person name="Barry K."/>
            <person name="Schmutz J."/>
            <person name="Baker S.E."/>
            <person name="Ciuffetti L.M."/>
            <person name="Grigoriev I.V."/>
            <person name="Zhong S."/>
            <person name="Turgeon B.G."/>
        </authorList>
    </citation>
    <scope>NUCLEOTIDE SEQUENCE [LARGE SCALE GENOMIC DNA]</scope>
    <source>
        <strain evidence="2 3">ATCC 44560</strain>
    </source>
</reference>